<protein>
    <submittedName>
        <fullName evidence="1">Uncharacterized protein</fullName>
    </submittedName>
</protein>
<sequence length="76" mass="8912">MFLFTSLGVLEFRAFSRHASFTHAEKLLVFSFAITCSICFSKLYEKRMFFITVLPVKFFIDIRCFSQLIHITVTFA</sequence>
<dbReference type="STRING" id="290338.CKO_01132"/>
<evidence type="ECO:0000313" key="1">
    <source>
        <dbReference type="EMBL" id="ABV12273.1"/>
    </source>
</evidence>
<keyword evidence="2" id="KW-1185">Reference proteome</keyword>
<dbReference type="EMBL" id="CP000822">
    <property type="protein sequence ID" value="ABV12273.1"/>
    <property type="molecule type" value="Genomic_DNA"/>
</dbReference>
<accession>A8AFL1</accession>
<proteinExistence type="predicted"/>
<dbReference type="HOGENOM" id="CLU_2647965_0_0_6"/>
<evidence type="ECO:0000313" key="2">
    <source>
        <dbReference type="Proteomes" id="UP000008148"/>
    </source>
</evidence>
<organism evidence="1 2">
    <name type="scientific">Citrobacter koseri (strain ATCC BAA-895 / CDC 4225-83 / SGSC4696)</name>
    <dbReference type="NCBI Taxonomy" id="290338"/>
    <lineage>
        <taxon>Bacteria</taxon>
        <taxon>Pseudomonadati</taxon>
        <taxon>Pseudomonadota</taxon>
        <taxon>Gammaproteobacteria</taxon>
        <taxon>Enterobacterales</taxon>
        <taxon>Enterobacteriaceae</taxon>
        <taxon>Citrobacter</taxon>
    </lineage>
</organism>
<reference evidence="1 2" key="1">
    <citation type="submission" date="2007-08" db="EMBL/GenBank/DDBJ databases">
        <authorList>
            <consortium name="The Citrobacter koseri Genome Sequencing Project"/>
            <person name="McClelland M."/>
            <person name="Sanderson E.K."/>
            <person name="Porwollik S."/>
            <person name="Spieth J."/>
            <person name="Clifton W.S."/>
            <person name="Latreille P."/>
            <person name="Courtney L."/>
            <person name="Wang C."/>
            <person name="Pepin K."/>
            <person name="Bhonagiri V."/>
            <person name="Nash W."/>
            <person name="Johnson M."/>
            <person name="Thiruvilangam P."/>
            <person name="Wilson R."/>
        </authorList>
    </citation>
    <scope>NUCLEOTIDE SEQUENCE [LARGE SCALE GENOMIC DNA]</scope>
    <source>
        <strain evidence="2">ATCC BAA-895 / CDC 4225-83 / SGSC4696</strain>
    </source>
</reference>
<name>A8AFL1_CITK8</name>
<dbReference type="KEGG" id="cko:CKO_01132"/>
<dbReference type="Proteomes" id="UP000008148">
    <property type="component" value="Chromosome"/>
</dbReference>
<dbReference type="AlphaFoldDB" id="A8AFL1"/>
<gene>
    <name evidence="1" type="ordered locus">CKO_01132</name>
</gene>